<name>A0A9P0TQD0_PIEBR</name>
<comment type="subunit">
    <text evidence="1">Self-associates forming complexes of several hundred monomers.</text>
</comment>
<evidence type="ECO:0000256" key="2">
    <source>
        <dbReference type="ARBA" id="ARBA00016807"/>
    </source>
</evidence>
<keyword evidence="8" id="KW-1185">Reference proteome</keyword>
<comment type="function">
    <text evidence="5">Involved in transvection phenomena (= synapsis-dependent gene expression), where the synaptic pairing of chromosomes carrying genes with which zeste interacts influences the expression of these genes. Zeste binds to DNA and stimulates transcription from a nearby promoter.</text>
</comment>
<dbReference type="Proteomes" id="UP001152562">
    <property type="component" value="Unassembled WGS sequence"/>
</dbReference>
<gene>
    <name evidence="7" type="ORF">PIBRA_LOCUS9323</name>
</gene>
<feature type="domain" description="Myb/SANT-like DNA-binding" evidence="6">
    <location>
        <begin position="5"/>
        <end position="82"/>
    </location>
</feature>
<keyword evidence="4" id="KW-0804">Transcription</keyword>
<evidence type="ECO:0000256" key="4">
    <source>
        <dbReference type="ARBA" id="ARBA00023163"/>
    </source>
</evidence>
<dbReference type="PANTHER" id="PTHR21411">
    <property type="entry name" value="APONTIC"/>
    <property type="match status" value="1"/>
</dbReference>
<dbReference type="Pfam" id="PF13873">
    <property type="entry name" value="Myb_DNA-bind_5"/>
    <property type="match status" value="1"/>
</dbReference>
<dbReference type="InterPro" id="IPR028002">
    <property type="entry name" value="Myb_DNA-bind_5"/>
</dbReference>
<evidence type="ECO:0000313" key="8">
    <source>
        <dbReference type="Proteomes" id="UP001152562"/>
    </source>
</evidence>
<dbReference type="EMBL" id="CALOZG010000029">
    <property type="protein sequence ID" value="CAH4032992.1"/>
    <property type="molecule type" value="Genomic_DNA"/>
</dbReference>
<proteinExistence type="predicted"/>
<protein>
    <recommendedName>
        <fullName evidence="2">Regulatory protein zeste</fullName>
    </recommendedName>
</protein>
<accession>A0A9P0TQD0</accession>
<evidence type="ECO:0000256" key="1">
    <source>
        <dbReference type="ARBA" id="ARBA00011764"/>
    </source>
</evidence>
<evidence type="ECO:0000256" key="3">
    <source>
        <dbReference type="ARBA" id="ARBA00023015"/>
    </source>
</evidence>
<reference evidence="7" key="1">
    <citation type="submission" date="2022-05" db="EMBL/GenBank/DDBJ databases">
        <authorList>
            <person name="Okamura Y."/>
        </authorList>
    </citation>
    <scope>NUCLEOTIDE SEQUENCE</scope>
</reference>
<keyword evidence="3" id="KW-0805">Transcription regulation</keyword>
<dbReference type="AlphaFoldDB" id="A0A9P0TQD0"/>
<evidence type="ECO:0000313" key="7">
    <source>
        <dbReference type="EMBL" id="CAH4032992.1"/>
    </source>
</evidence>
<evidence type="ECO:0000259" key="6">
    <source>
        <dbReference type="Pfam" id="PF13873"/>
    </source>
</evidence>
<organism evidence="7 8">
    <name type="scientific">Pieris brassicae</name>
    <name type="common">White butterfly</name>
    <name type="synonym">Large white butterfly</name>
    <dbReference type="NCBI Taxonomy" id="7116"/>
    <lineage>
        <taxon>Eukaryota</taxon>
        <taxon>Metazoa</taxon>
        <taxon>Ecdysozoa</taxon>
        <taxon>Arthropoda</taxon>
        <taxon>Hexapoda</taxon>
        <taxon>Insecta</taxon>
        <taxon>Pterygota</taxon>
        <taxon>Neoptera</taxon>
        <taxon>Endopterygota</taxon>
        <taxon>Lepidoptera</taxon>
        <taxon>Glossata</taxon>
        <taxon>Ditrysia</taxon>
        <taxon>Papilionoidea</taxon>
        <taxon>Pieridae</taxon>
        <taxon>Pierinae</taxon>
        <taxon>Pieris</taxon>
    </lineage>
</organism>
<dbReference type="PANTHER" id="PTHR21411:SF0">
    <property type="entry name" value="REGULATORY PROTEIN ZESTE"/>
    <property type="match status" value="1"/>
</dbReference>
<sequence length="242" mass="28089">MNRDRAINFNSCEIHILVDLVSKDRYIIENKRNDVATNKEKEATWNKLSINFNAVSGFTPRTAKTLKLKYESLKKAIRRKISRHIELGNAGEPNLSDIEKTILNIYSNGVDSRNDSENVIEFRVKSENSDEDINERNLLKTPEDVDYVIPDVMDDTTVIENKRKTISKGQSQKTVRKKVDGISNIYSSNVATAKLELIELQKNIASREHDFVHEEHKLKMQHLLNEEKRKQEIHDFLLRKQT</sequence>
<comment type="caution">
    <text evidence="7">The sequence shown here is derived from an EMBL/GenBank/DDBJ whole genome shotgun (WGS) entry which is preliminary data.</text>
</comment>
<evidence type="ECO:0000256" key="5">
    <source>
        <dbReference type="ARBA" id="ARBA00025466"/>
    </source>
</evidence>